<sequence>RDCANIFEPSCCPVAGAAAANYKLHRKCVGNVCFAPLMSAEINGANNAIKATFT</sequence>
<keyword evidence="2" id="KW-1185">Reference proteome</keyword>
<feature type="non-terminal residue" evidence="1">
    <location>
        <position position="1"/>
    </location>
</feature>
<comment type="caution">
    <text evidence="1">The sequence shown here is derived from an EMBL/GenBank/DDBJ whole genome shotgun (WGS) entry which is preliminary data.</text>
</comment>
<protein>
    <submittedName>
        <fullName evidence="1">Uncharacterized protein</fullName>
    </submittedName>
</protein>
<accession>A0ABN9TZY1</accession>
<evidence type="ECO:0000313" key="1">
    <source>
        <dbReference type="EMBL" id="CAK0850812.1"/>
    </source>
</evidence>
<dbReference type="EMBL" id="CAUYUJ010015179">
    <property type="protein sequence ID" value="CAK0850812.1"/>
    <property type="molecule type" value="Genomic_DNA"/>
</dbReference>
<dbReference type="Proteomes" id="UP001189429">
    <property type="component" value="Unassembled WGS sequence"/>
</dbReference>
<feature type="non-terminal residue" evidence="1">
    <location>
        <position position="54"/>
    </location>
</feature>
<reference evidence="1" key="1">
    <citation type="submission" date="2023-10" db="EMBL/GenBank/DDBJ databases">
        <authorList>
            <person name="Chen Y."/>
            <person name="Shah S."/>
            <person name="Dougan E. K."/>
            <person name="Thang M."/>
            <person name="Chan C."/>
        </authorList>
    </citation>
    <scope>NUCLEOTIDE SEQUENCE [LARGE SCALE GENOMIC DNA]</scope>
</reference>
<gene>
    <name evidence="1" type="ORF">PCOR1329_LOCUS43111</name>
</gene>
<organism evidence="1 2">
    <name type="scientific">Prorocentrum cordatum</name>
    <dbReference type="NCBI Taxonomy" id="2364126"/>
    <lineage>
        <taxon>Eukaryota</taxon>
        <taxon>Sar</taxon>
        <taxon>Alveolata</taxon>
        <taxon>Dinophyceae</taxon>
        <taxon>Prorocentrales</taxon>
        <taxon>Prorocentraceae</taxon>
        <taxon>Prorocentrum</taxon>
    </lineage>
</organism>
<evidence type="ECO:0000313" key="2">
    <source>
        <dbReference type="Proteomes" id="UP001189429"/>
    </source>
</evidence>
<name>A0ABN9TZY1_9DINO</name>
<proteinExistence type="predicted"/>